<evidence type="ECO:0000313" key="2">
    <source>
        <dbReference type="Proteomes" id="UP000002038"/>
    </source>
</evidence>
<keyword evidence="2" id="KW-1185">Reference proteome</keyword>
<dbReference type="EMBL" id="GG657457">
    <property type="protein sequence ID" value="OAT09445.1"/>
    <property type="molecule type" value="Genomic_DNA"/>
</dbReference>
<reference evidence="1" key="1">
    <citation type="submission" date="2009-02" db="EMBL/GenBank/DDBJ databases">
        <title>The Genome Sequence of Blastomyces dermatitidis strain SLH14081.</title>
        <authorList>
            <consortium name="The Broad Institute Genome Sequencing Platform"/>
            <consortium name="Broad Institute Microbial Sequencing Center."/>
            <person name="Champion M."/>
            <person name="Cuomo C."/>
            <person name="Ma L.-J."/>
            <person name="Henn M.R."/>
            <person name="Klein B."/>
            <person name="Goldman B."/>
            <person name="Young S."/>
            <person name="Kodira C.D."/>
            <person name="Zeng Q."/>
            <person name="Koehrsen M."/>
            <person name="Alvarado L."/>
            <person name="Berlin A.M."/>
            <person name="Heiman D.I."/>
            <person name="Hepburn T.A."/>
            <person name="Saif S."/>
            <person name="Shea T.D."/>
            <person name="Shenoy N."/>
            <person name="Sykes S."/>
            <person name="Galagan J."/>
            <person name="Nusbaum C."/>
            <person name="Birren B."/>
        </authorList>
    </citation>
    <scope>NUCLEOTIDE SEQUENCE</scope>
    <source>
        <strain evidence="1">SLH14081</strain>
    </source>
</reference>
<dbReference type="VEuPathDB" id="FungiDB:BDBG_05223"/>
<accession>A0A179UNN9</accession>
<name>A0A179UNN9_BLAGS</name>
<dbReference type="EMBL" id="GG657457">
    <property type="protein sequence ID" value="OAT09443.1"/>
    <property type="molecule type" value="Genomic_DNA"/>
</dbReference>
<evidence type="ECO:0000313" key="1">
    <source>
        <dbReference type="EMBL" id="OAT09443.1"/>
    </source>
</evidence>
<sequence>MSSIRMRTLRALGKQAVKQNLWNLRKRSDLFQTQRLLGHAISTDKAHMETSAEKARAHPVVRKVLGTAEKLGEGTGERRSSGPCRSVIIFGLHSGFAPKGRKVEQGGWILDIYPLTASPPRPTVHRVRRIEISRYLT</sequence>
<proteinExistence type="predicted"/>
<dbReference type="RefSeq" id="XP_031578827.1">
    <property type="nucleotide sequence ID" value="XM_031722040.1"/>
</dbReference>
<gene>
    <name evidence="1" type="ORF">BDBG_05223</name>
</gene>
<dbReference type="AlphaFoldDB" id="A0A179UNN9"/>
<dbReference type="Proteomes" id="UP000002038">
    <property type="component" value="Unassembled WGS sequence"/>
</dbReference>
<protein>
    <submittedName>
        <fullName evidence="1">Uncharacterized protein</fullName>
    </submittedName>
</protein>
<dbReference type="RefSeq" id="XP_031578826.1">
    <property type="nucleotide sequence ID" value="XM_031722039.1"/>
</dbReference>
<organism evidence="1 2">
    <name type="scientific">Blastomyces gilchristii (strain SLH14081)</name>
    <name type="common">Blastomyces dermatitidis</name>
    <dbReference type="NCBI Taxonomy" id="559298"/>
    <lineage>
        <taxon>Eukaryota</taxon>
        <taxon>Fungi</taxon>
        <taxon>Dikarya</taxon>
        <taxon>Ascomycota</taxon>
        <taxon>Pezizomycotina</taxon>
        <taxon>Eurotiomycetes</taxon>
        <taxon>Eurotiomycetidae</taxon>
        <taxon>Onygenales</taxon>
        <taxon>Ajellomycetaceae</taxon>
        <taxon>Blastomyces</taxon>
    </lineage>
</organism>
<reference evidence="2" key="2">
    <citation type="journal article" date="2015" name="PLoS Genet.">
        <title>The dynamic genome and transcriptome of the human fungal pathogen Blastomyces and close relative Emmonsia.</title>
        <authorList>
            <person name="Munoz J.F."/>
            <person name="Gauthier G.M."/>
            <person name="Desjardins C.A."/>
            <person name="Gallo J.E."/>
            <person name="Holder J."/>
            <person name="Sullivan T.D."/>
            <person name="Marty A.J."/>
            <person name="Carmen J.C."/>
            <person name="Chen Z."/>
            <person name="Ding L."/>
            <person name="Gujja S."/>
            <person name="Magrini V."/>
            <person name="Misas E."/>
            <person name="Mitreva M."/>
            <person name="Priest M."/>
            <person name="Saif S."/>
            <person name="Whiston E.A."/>
            <person name="Young S."/>
            <person name="Zeng Q."/>
            <person name="Goldman W.E."/>
            <person name="Mardis E.R."/>
            <person name="Taylor J.W."/>
            <person name="McEwen J.G."/>
            <person name="Clay O.K."/>
            <person name="Klein B.S."/>
            <person name="Cuomo C.A."/>
        </authorList>
    </citation>
    <scope>NUCLEOTIDE SEQUENCE [LARGE SCALE GENOMIC DNA]</scope>
    <source>
        <strain evidence="2">SLH14081</strain>
    </source>
</reference>
<dbReference type="KEGG" id="bgh:BDBG_05223"/>
<dbReference type="EMBL" id="GG657457">
    <property type="protein sequence ID" value="OAT09444.1"/>
    <property type="molecule type" value="Genomic_DNA"/>
</dbReference>
<dbReference type="RefSeq" id="XP_002624454.1">
    <property type="nucleotide sequence ID" value="XM_002624408.2"/>
</dbReference>
<dbReference type="GeneID" id="8504132"/>